<dbReference type="EMBL" id="CAFBOZ010000134">
    <property type="protein sequence ID" value="CAB5006684.1"/>
    <property type="molecule type" value="Genomic_DNA"/>
</dbReference>
<gene>
    <name evidence="1" type="ORF">UFOPK3992_01026</name>
</gene>
<sequence length="35" mass="3703">MSIVVLVDQVLTAGGHVVLRGQEKLAVQISVKSPM</sequence>
<reference evidence="1" key="1">
    <citation type="submission" date="2020-05" db="EMBL/GenBank/DDBJ databases">
        <authorList>
            <person name="Chiriac C."/>
            <person name="Salcher M."/>
            <person name="Ghai R."/>
            <person name="Kavagutti S V."/>
        </authorList>
    </citation>
    <scope>NUCLEOTIDE SEQUENCE</scope>
</reference>
<protein>
    <submittedName>
        <fullName evidence="1">Unannotated protein</fullName>
    </submittedName>
</protein>
<accession>A0A6J7PX96</accession>
<name>A0A6J7PX96_9ZZZZ</name>
<dbReference type="AlphaFoldDB" id="A0A6J7PX96"/>
<proteinExistence type="predicted"/>
<evidence type="ECO:0000313" key="1">
    <source>
        <dbReference type="EMBL" id="CAB5006684.1"/>
    </source>
</evidence>
<organism evidence="1">
    <name type="scientific">freshwater metagenome</name>
    <dbReference type="NCBI Taxonomy" id="449393"/>
    <lineage>
        <taxon>unclassified sequences</taxon>
        <taxon>metagenomes</taxon>
        <taxon>ecological metagenomes</taxon>
    </lineage>
</organism>